<evidence type="ECO:0000256" key="11">
    <source>
        <dbReference type="SAM" id="MobiDB-lite"/>
    </source>
</evidence>
<keyword evidence="5 12" id="KW-0812">Transmembrane</keyword>
<dbReference type="EMBL" id="QKKF02025899">
    <property type="protein sequence ID" value="RZF36737.1"/>
    <property type="molecule type" value="Genomic_DNA"/>
</dbReference>
<protein>
    <recommendedName>
        <fullName evidence="2">Protein amnionless</fullName>
    </recommendedName>
</protein>
<dbReference type="GO" id="GO:0015031">
    <property type="term" value="P:protein transport"/>
    <property type="evidence" value="ECO:0007669"/>
    <property type="project" value="UniProtKB-KW"/>
</dbReference>
<evidence type="ECO:0000256" key="1">
    <source>
        <dbReference type="ARBA" id="ARBA00004251"/>
    </source>
</evidence>
<gene>
    <name evidence="14" type="ORF">LSTR_LSTR005050</name>
</gene>
<dbReference type="GO" id="GO:0030139">
    <property type="term" value="C:endocytic vesicle"/>
    <property type="evidence" value="ECO:0007669"/>
    <property type="project" value="TreeGrafter"/>
</dbReference>
<dbReference type="SMR" id="A0A482WT34"/>
<comment type="caution">
    <text evidence="14">The sequence shown here is derived from an EMBL/GenBank/DDBJ whole genome shotgun (WGS) entry which is preliminary data.</text>
</comment>
<dbReference type="InParanoid" id="A0A482WT34"/>
<feature type="compositionally biased region" description="Acidic residues" evidence="11">
    <location>
        <begin position="443"/>
        <end position="458"/>
    </location>
</feature>
<keyword evidence="15" id="KW-1185">Reference proteome</keyword>
<dbReference type="STRING" id="195883.A0A482WT34"/>
<accession>A0A482WT34</accession>
<feature type="coiled-coil region" evidence="10">
    <location>
        <begin position="306"/>
        <end position="333"/>
    </location>
</feature>
<evidence type="ECO:0000256" key="13">
    <source>
        <dbReference type="SAM" id="SignalP"/>
    </source>
</evidence>
<evidence type="ECO:0000256" key="6">
    <source>
        <dbReference type="ARBA" id="ARBA00022729"/>
    </source>
</evidence>
<dbReference type="InterPro" id="IPR026112">
    <property type="entry name" value="AMN"/>
</dbReference>
<keyword evidence="4" id="KW-1003">Cell membrane</keyword>
<dbReference type="Pfam" id="PF14828">
    <property type="entry name" value="Amnionless"/>
    <property type="match status" value="1"/>
</dbReference>
<evidence type="ECO:0000256" key="4">
    <source>
        <dbReference type="ARBA" id="ARBA00022475"/>
    </source>
</evidence>
<proteinExistence type="predicted"/>
<evidence type="ECO:0000256" key="8">
    <source>
        <dbReference type="ARBA" id="ARBA00022989"/>
    </source>
</evidence>
<dbReference type="GO" id="GO:0016324">
    <property type="term" value="C:apical plasma membrane"/>
    <property type="evidence" value="ECO:0007669"/>
    <property type="project" value="TreeGrafter"/>
</dbReference>
<dbReference type="Proteomes" id="UP000291343">
    <property type="component" value="Unassembled WGS sequence"/>
</dbReference>
<reference evidence="14 15" key="1">
    <citation type="journal article" date="2017" name="Gigascience">
        <title>Genome sequence of the small brown planthopper, Laodelphax striatellus.</title>
        <authorList>
            <person name="Zhu J."/>
            <person name="Jiang F."/>
            <person name="Wang X."/>
            <person name="Yang P."/>
            <person name="Bao Y."/>
            <person name="Zhao W."/>
            <person name="Wang W."/>
            <person name="Lu H."/>
            <person name="Wang Q."/>
            <person name="Cui N."/>
            <person name="Li J."/>
            <person name="Chen X."/>
            <person name="Luo L."/>
            <person name="Yu J."/>
            <person name="Kang L."/>
            <person name="Cui F."/>
        </authorList>
    </citation>
    <scope>NUCLEOTIDE SEQUENCE [LARGE SCALE GENOMIC DNA]</scope>
    <source>
        <strain evidence="14">Lst14</strain>
    </source>
</reference>
<keyword evidence="7" id="KW-0653">Protein transport</keyword>
<keyword evidence="10" id="KW-0175">Coiled coil</keyword>
<evidence type="ECO:0000256" key="10">
    <source>
        <dbReference type="SAM" id="Coils"/>
    </source>
</evidence>
<dbReference type="GO" id="GO:0006898">
    <property type="term" value="P:receptor-mediated endocytosis"/>
    <property type="evidence" value="ECO:0007669"/>
    <property type="project" value="TreeGrafter"/>
</dbReference>
<evidence type="ECO:0000256" key="9">
    <source>
        <dbReference type="ARBA" id="ARBA00023136"/>
    </source>
</evidence>
<dbReference type="AlphaFoldDB" id="A0A482WT34"/>
<keyword evidence="6 13" id="KW-0732">Signal</keyword>
<evidence type="ECO:0000256" key="3">
    <source>
        <dbReference type="ARBA" id="ARBA00022448"/>
    </source>
</evidence>
<evidence type="ECO:0000256" key="7">
    <source>
        <dbReference type="ARBA" id="ARBA00022927"/>
    </source>
</evidence>
<keyword evidence="8 12" id="KW-1133">Transmembrane helix</keyword>
<feature type="region of interest" description="Disordered" evidence="11">
    <location>
        <begin position="433"/>
        <end position="473"/>
    </location>
</feature>
<feature type="chain" id="PRO_5019761536" description="Protein amnionless" evidence="13">
    <location>
        <begin position="19"/>
        <end position="499"/>
    </location>
</feature>
<name>A0A482WT34_LAOST</name>
<evidence type="ECO:0000256" key="2">
    <source>
        <dbReference type="ARBA" id="ARBA00021200"/>
    </source>
</evidence>
<feature type="region of interest" description="Disordered" evidence="11">
    <location>
        <begin position="405"/>
        <end position="424"/>
    </location>
</feature>
<feature type="transmembrane region" description="Helical" evidence="12">
    <location>
        <begin position="352"/>
        <end position="373"/>
    </location>
</feature>
<evidence type="ECO:0000256" key="12">
    <source>
        <dbReference type="SAM" id="Phobius"/>
    </source>
</evidence>
<keyword evidence="9 12" id="KW-0472">Membrane</keyword>
<organism evidence="14 15">
    <name type="scientific">Laodelphax striatellus</name>
    <name type="common">Small brown planthopper</name>
    <name type="synonym">Delphax striatella</name>
    <dbReference type="NCBI Taxonomy" id="195883"/>
    <lineage>
        <taxon>Eukaryota</taxon>
        <taxon>Metazoa</taxon>
        <taxon>Ecdysozoa</taxon>
        <taxon>Arthropoda</taxon>
        <taxon>Hexapoda</taxon>
        <taxon>Insecta</taxon>
        <taxon>Pterygota</taxon>
        <taxon>Neoptera</taxon>
        <taxon>Paraneoptera</taxon>
        <taxon>Hemiptera</taxon>
        <taxon>Auchenorrhyncha</taxon>
        <taxon>Fulgoroidea</taxon>
        <taxon>Delphacidae</taxon>
        <taxon>Criomorphinae</taxon>
        <taxon>Laodelphax</taxon>
    </lineage>
</organism>
<feature type="signal peptide" evidence="13">
    <location>
        <begin position="1"/>
        <end position="18"/>
    </location>
</feature>
<sequence length="499" mass="54852">MRETIFTLILGLVAISTGDEGVQPLTTKTWLGDMNFLNGINWNLKRRPCWKDRAILPVSLELAVRLPDGDTALRQLVLPRDGEVLLPKRGALTVSDTENLQTIAGKSCPGEDIHFLRSKIPLWADPDNWDGHNTATPDLEAIPCATDKVLFPDNSFSILMPDTPPRVAALNVFGMDYEGRTFSDLVTSDVGRAAFLRASRGSLPEVHITGRGCGDATGCECNNEPLRSAVCDAVYTRCTATRHCLQPVLPHGNCCPICGGFVLLKFTPSFKLEKFREYLSEKFGNRDVNFFASKTNGLIQVVFLERGEYEGKIDDYTKELKEAASDLKNLGLEFIQEFAAGPYVSEASFTSVAGLLIGLLFLALAAFAIIFCVHTEECKVPSNGQRRQYLFAVFENQGEEVELCKPEAETPAVPPRSRRQAFDNPMYGAAAQETLTTDADSVEKEDDVGDSDEGESDTNGDFPSSMEENNHIYAAMETIDLLGKIDGTHEEENVNANDT</sequence>
<evidence type="ECO:0000256" key="5">
    <source>
        <dbReference type="ARBA" id="ARBA00022692"/>
    </source>
</evidence>
<keyword evidence="3" id="KW-0813">Transport</keyword>
<dbReference type="PANTHER" id="PTHR14995:SF2">
    <property type="entry name" value="PROTEIN AMNIONLESS"/>
    <property type="match status" value="1"/>
</dbReference>
<evidence type="ECO:0000313" key="15">
    <source>
        <dbReference type="Proteomes" id="UP000291343"/>
    </source>
</evidence>
<dbReference type="PANTHER" id="PTHR14995">
    <property type="entry name" value="AMNIONLESS"/>
    <property type="match status" value="1"/>
</dbReference>
<comment type="subcellular location">
    <subcellularLocation>
        <location evidence="1">Cell membrane</location>
        <topology evidence="1">Single-pass type I membrane protein</topology>
    </subcellularLocation>
</comment>
<evidence type="ECO:0000313" key="14">
    <source>
        <dbReference type="EMBL" id="RZF36737.1"/>
    </source>
</evidence>
<dbReference type="OrthoDB" id="10067964at2759"/>